<feature type="region of interest" description="Disordered" evidence="1">
    <location>
        <begin position="1"/>
        <end position="32"/>
    </location>
</feature>
<accession>A0A6C0AYH9</accession>
<organism evidence="2">
    <name type="scientific">viral metagenome</name>
    <dbReference type="NCBI Taxonomy" id="1070528"/>
    <lineage>
        <taxon>unclassified sequences</taxon>
        <taxon>metagenomes</taxon>
        <taxon>organismal metagenomes</taxon>
    </lineage>
</organism>
<evidence type="ECO:0000256" key="1">
    <source>
        <dbReference type="SAM" id="MobiDB-lite"/>
    </source>
</evidence>
<evidence type="ECO:0000313" key="2">
    <source>
        <dbReference type="EMBL" id="QHS84838.1"/>
    </source>
</evidence>
<feature type="compositionally biased region" description="Basic and acidic residues" evidence="1">
    <location>
        <begin position="20"/>
        <end position="32"/>
    </location>
</feature>
<sequence>MNNMVNNKDNKNNKNNNTNKKYDKKNPVLRSKEERKVEARIIINKLTELELTISYEPIKELFEILQKYINEGGKINISIPFPMIQRRIRGLLTDTVNEKCWVALLHE</sequence>
<protein>
    <submittedName>
        <fullName evidence="2">Uncharacterized protein</fullName>
    </submittedName>
</protein>
<name>A0A6C0AYH9_9ZZZZ</name>
<dbReference type="AlphaFoldDB" id="A0A6C0AYH9"/>
<dbReference type="EMBL" id="MN738815">
    <property type="protein sequence ID" value="QHS84838.1"/>
    <property type="molecule type" value="Genomic_DNA"/>
</dbReference>
<proteinExistence type="predicted"/>
<reference evidence="2" key="1">
    <citation type="journal article" date="2020" name="Nature">
        <title>Giant virus diversity and host interactions through global metagenomics.</title>
        <authorList>
            <person name="Schulz F."/>
            <person name="Roux S."/>
            <person name="Paez-Espino D."/>
            <person name="Jungbluth S."/>
            <person name="Walsh D.A."/>
            <person name="Denef V.J."/>
            <person name="McMahon K.D."/>
            <person name="Konstantinidis K.T."/>
            <person name="Eloe-Fadrosh E.A."/>
            <person name="Kyrpides N.C."/>
            <person name="Woyke T."/>
        </authorList>
    </citation>
    <scope>NUCLEOTIDE SEQUENCE</scope>
    <source>
        <strain evidence="2">GVMAG-S-ERX556022-25</strain>
    </source>
</reference>
<feature type="compositionally biased region" description="Low complexity" evidence="1">
    <location>
        <begin position="1"/>
        <end position="19"/>
    </location>
</feature>